<evidence type="ECO:0000313" key="1">
    <source>
        <dbReference type="EMBL" id="RMX50245.1"/>
    </source>
</evidence>
<sequence>MILQGRSMKRDTPCCKREEKYSSKKSVPGWFQWFYMVFASPSEKVEVVSDKEVFNEQFRRLKKTFRQALTTTVKCLKRMPLRGIHGAQTAGQKRLEDSILGDGVQTHQQSSKGCFSPIKC</sequence>
<keyword evidence="2" id="KW-1185">Reference proteome</keyword>
<comment type="caution">
    <text evidence="1">The sequence shown here is derived from an EMBL/GenBank/DDBJ whole genome shotgun (WGS) entry which is preliminary data.</text>
</comment>
<dbReference type="EMBL" id="RCHS01001996">
    <property type="protein sequence ID" value="RMX50245.1"/>
    <property type="molecule type" value="Genomic_DNA"/>
</dbReference>
<reference evidence="1 2" key="1">
    <citation type="journal article" date="2018" name="Sci. Rep.">
        <title>Comparative analysis of the Pocillopora damicornis genome highlights role of immune system in coral evolution.</title>
        <authorList>
            <person name="Cunning R."/>
            <person name="Bay R.A."/>
            <person name="Gillette P."/>
            <person name="Baker A.C."/>
            <person name="Traylor-Knowles N."/>
        </authorList>
    </citation>
    <scope>NUCLEOTIDE SEQUENCE [LARGE SCALE GENOMIC DNA]</scope>
    <source>
        <strain evidence="1">RSMAS</strain>
        <tissue evidence="1">Whole animal</tissue>
    </source>
</reference>
<organism evidence="1 2">
    <name type="scientific">Pocillopora damicornis</name>
    <name type="common">Cauliflower coral</name>
    <name type="synonym">Millepora damicornis</name>
    <dbReference type="NCBI Taxonomy" id="46731"/>
    <lineage>
        <taxon>Eukaryota</taxon>
        <taxon>Metazoa</taxon>
        <taxon>Cnidaria</taxon>
        <taxon>Anthozoa</taxon>
        <taxon>Hexacorallia</taxon>
        <taxon>Scleractinia</taxon>
        <taxon>Astrocoeniina</taxon>
        <taxon>Pocilloporidae</taxon>
        <taxon>Pocillopora</taxon>
    </lineage>
</organism>
<proteinExistence type="predicted"/>
<protein>
    <submittedName>
        <fullName evidence="1">Uncharacterized protein</fullName>
    </submittedName>
</protein>
<dbReference type="AlphaFoldDB" id="A0A3M6U989"/>
<evidence type="ECO:0000313" key="2">
    <source>
        <dbReference type="Proteomes" id="UP000275408"/>
    </source>
</evidence>
<dbReference type="Proteomes" id="UP000275408">
    <property type="component" value="Unassembled WGS sequence"/>
</dbReference>
<name>A0A3M6U989_POCDA</name>
<gene>
    <name evidence="1" type="ORF">pdam_00017202</name>
</gene>
<accession>A0A3M6U989</accession>